<keyword evidence="3" id="KW-0804">Transcription</keyword>
<protein>
    <submittedName>
        <fullName evidence="5">Substrate-binding domain-containing protein</fullName>
    </submittedName>
</protein>
<dbReference type="InterPro" id="IPR028082">
    <property type="entry name" value="Peripla_BP_I"/>
</dbReference>
<name>A0ABV1GE35_9FIRM</name>
<dbReference type="PANTHER" id="PTHR30146:SF109">
    <property type="entry name" value="HTH-TYPE TRANSCRIPTIONAL REGULATOR GALS"/>
    <property type="match status" value="1"/>
</dbReference>
<dbReference type="Gene3D" id="1.10.10.10">
    <property type="entry name" value="Winged helix-like DNA-binding domain superfamily/Winged helix DNA-binding domain"/>
    <property type="match status" value="1"/>
</dbReference>
<dbReference type="PANTHER" id="PTHR30146">
    <property type="entry name" value="LACI-RELATED TRANSCRIPTIONAL REPRESSOR"/>
    <property type="match status" value="1"/>
</dbReference>
<dbReference type="Pfam" id="PF13377">
    <property type="entry name" value="Peripla_BP_3"/>
    <property type="match status" value="1"/>
</dbReference>
<organism evidence="5 6">
    <name type="scientific">Ruthenibacterium intestinale</name>
    <dbReference type="NCBI Taxonomy" id="3133163"/>
    <lineage>
        <taxon>Bacteria</taxon>
        <taxon>Bacillati</taxon>
        <taxon>Bacillota</taxon>
        <taxon>Clostridia</taxon>
        <taxon>Eubacteriales</taxon>
        <taxon>Oscillospiraceae</taxon>
        <taxon>Ruthenibacterium</taxon>
    </lineage>
</organism>
<comment type="caution">
    <text evidence="5">The sequence shown here is derived from an EMBL/GenBank/DDBJ whole genome shotgun (WGS) entry which is preliminary data.</text>
</comment>
<sequence length="372" mass="42567">MNIEENMILKNMSRTAQVQYTIQTEILKKVYGESGAPFLTTRELAKRYSVSVVTAQHIMVSLRDEGYIKLCGKKYFLDYAKHEQHLEERTHVIGVLLPNISNEFYAAVARTIRLMAEKRDYQVVVMDTNYSCAQERRCMKLMQQYGVTGVLLAPCVSSENKKFFYDYPIPCMLLSHAIDGSNRSSVQINSFPAMDKIVRHLLKEGFRNFLYLGTEQINLLEDDRYLGFSTSLQREGYTLDTENIFQMPADLSAGHERLAELLKRAPKPVAAFCYHDQIAVELYKVCRQLNMRIPEDVGIVGFDDLPMTTCIVPPLTTVRYRIPTMVEIALDQLLKEAETGVHVCDNYYVEPTLITRESTALSKKSNPHSTEK</sequence>
<evidence type="ECO:0000256" key="1">
    <source>
        <dbReference type="ARBA" id="ARBA00023015"/>
    </source>
</evidence>
<proteinExistence type="predicted"/>
<gene>
    <name evidence="5" type="ORF">WMO24_06520</name>
</gene>
<keyword evidence="2" id="KW-0238">DNA-binding</keyword>
<accession>A0ABV1GE35</accession>
<evidence type="ECO:0000256" key="3">
    <source>
        <dbReference type="ARBA" id="ARBA00023163"/>
    </source>
</evidence>
<evidence type="ECO:0000313" key="5">
    <source>
        <dbReference type="EMBL" id="MEQ2520080.1"/>
    </source>
</evidence>
<dbReference type="CDD" id="cd06267">
    <property type="entry name" value="PBP1_LacI_sugar_binding-like"/>
    <property type="match status" value="1"/>
</dbReference>
<dbReference type="EMBL" id="JBBMFA010000081">
    <property type="protein sequence ID" value="MEQ2520080.1"/>
    <property type="molecule type" value="Genomic_DNA"/>
</dbReference>
<feature type="domain" description="Transcriptional regulator LacI/GalR-like sensor" evidence="4">
    <location>
        <begin position="198"/>
        <end position="359"/>
    </location>
</feature>
<dbReference type="RefSeq" id="WP_349215522.1">
    <property type="nucleotide sequence ID" value="NZ_JBBMFA010000081.1"/>
</dbReference>
<dbReference type="SUPFAM" id="SSF53822">
    <property type="entry name" value="Periplasmic binding protein-like I"/>
    <property type="match status" value="1"/>
</dbReference>
<keyword evidence="6" id="KW-1185">Reference proteome</keyword>
<keyword evidence="1" id="KW-0805">Transcription regulation</keyword>
<dbReference type="Gene3D" id="3.40.50.2300">
    <property type="match status" value="2"/>
</dbReference>
<reference evidence="5 6" key="1">
    <citation type="submission" date="2024-03" db="EMBL/GenBank/DDBJ databases">
        <title>Human intestinal bacterial collection.</title>
        <authorList>
            <person name="Pauvert C."/>
            <person name="Hitch T.C.A."/>
            <person name="Clavel T."/>
        </authorList>
    </citation>
    <scope>NUCLEOTIDE SEQUENCE [LARGE SCALE GENOMIC DNA]</scope>
    <source>
        <strain evidence="5 6">CLA-JM-H11</strain>
    </source>
</reference>
<dbReference type="InterPro" id="IPR046335">
    <property type="entry name" value="LacI/GalR-like_sensor"/>
</dbReference>
<dbReference type="InterPro" id="IPR036388">
    <property type="entry name" value="WH-like_DNA-bd_sf"/>
</dbReference>
<evidence type="ECO:0000313" key="6">
    <source>
        <dbReference type="Proteomes" id="UP001477672"/>
    </source>
</evidence>
<dbReference type="Proteomes" id="UP001477672">
    <property type="component" value="Unassembled WGS sequence"/>
</dbReference>
<evidence type="ECO:0000259" key="4">
    <source>
        <dbReference type="Pfam" id="PF13377"/>
    </source>
</evidence>
<evidence type="ECO:0000256" key="2">
    <source>
        <dbReference type="ARBA" id="ARBA00023125"/>
    </source>
</evidence>